<accession>A0AAD5MMF0</accession>
<evidence type="ECO:0000313" key="1">
    <source>
        <dbReference type="EMBL" id="KAJ1351532.1"/>
    </source>
</evidence>
<sequence>MDMPAFGHKLDVTTARRRLDIWVKRHAAETQIRRCWFVGLPGKPQPNALKMKGYTEKAALTAV</sequence>
<dbReference type="EMBL" id="JAHQIW010001098">
    <property type="protein sequence ID" value="KAJ1351532.1"/>
    <property type="molecule type" value="Genomic_DNA"/>
</dbReference>
<reference evidence="1" key="1">
    <citation type="submission" date="2021-06" db="EMBL/GenBank/DDBJ databases">
        <title>Parelaphostrongylus tenuis whole genome reference sequence.</title>
        <authorList>
            <person name="Garwood T.J."/>
            <person name="Larsen P.A."/>
            <person name="Fountain-Jones N.M."/>
            <person name="Garbe J.R."/>
            <person name="Macchietto M.G."/>
            <person name="Kania S.A."/>
            <person name="Gerhold R.W."/>
            <person name="Richards J.E."/>
            <person name="Wolf T.M."/>
        </authorList>
    </citation>
    <scope>NUCLEOTIDE SEQUENCE</scope>
    <source>
        <strain evidence="1">MNPRO001-30</strain>
        <tissue evidence="1">Meninges</tissue>
    </source>
</reference>
<dbReference type="AlphaFoldDB" id="A0AAD5MMF0"/>
<keyword evidence="2" id="KW-1185">Reference proteome</keyword>
<name>A0AAD5MMF0_PARTN</name>
<comment type="caution">
    <text evidence="1">The sequence shown here is derived from an EMBL/GenBank/DDBJ whole genome shotgun (WGS) entry which is preliminary data.</text>
</comment>
<organism evidence="1 2">
    <name type="scientific">Parelaphostrongylus tenuis</name>
    <name type="common">Meningeal worm</name>
    <dbReference type="NCBI Taxonomy" id="148309"/>
    <lineage>
        <taxon>Eukaryota</taxon>
        <taxon>Metazoa</taxon>
        <taxon>Ecdysozoa</taxon>
        <taxon>Nematoda</taxon>
        <taxon>Chromadorea</taxon>
        <taxon>Rhabditida</taxon>
        <taxon>Rhabditina</taxon>
        <taxon>Rhabditomorpha</taxon>
        <taxon>Strongyloidea</taxon>
        <taxon>Metastrongylidae</taxon>
        <taxon>Parelaphostrongylus</taxon>
    </lineage>
</organism>
<evidence type="ECO:0000313" key="2">
    <source>
        <dbReference type="Proteomes" id="UP001196413"/>
    </source>
</evidence>
<protein>
    <submittedName>
        <fullName evidence="1">Uncharacterized protein</fullName>
    </submittedName>
</protein>
<dbReference type="Proteomes" id="UP001196413">
    <property type="component" value="Unassembled WGS sequence"/>
</dbReference>
<gene>
    <name evidence="1" type="ORF">KIN20_007565</name>
</gene>
<proteinExistence type="predicted"/>